<comment type="caution">
    <text evidence="1">The sequence shown here is derived from an EMBL/GenBank/DDBJ whole genome shotgun (WGS) entry which is preliminary data.</text>
</comment>
<dbReference type="InterPro" id="IPR019412">
    <property type="entry name" value="IML2/TPR_39"/>
</dbReference>
<accession>A0AAW0FFY8</accession>
<dbReference type="InterPro" id="IPR011990">
    <property type="entry name" value="TPR-like_helical_dom_sf"/>
</dbReference>
<dbReference type="SUPFAM" id="SSF48452">
    <property type="entry name" value="TPR-like"/>
    <property type="match status" value="1"/>
</dbReference>
<dbReference type="EMBL" id="JASBNA010000081">
    <property type="protein sequence ID" value="KAK7677824.1"/>
    <property type="molecule type" value="Genomic_DNA"/>
</dbReference>
<evidence type="ECO:0000313" key="2">
    <source>
        <dbReference type="Proteomes" id="UP001385951"/>
    </source>
</evidence>
<gene>
    <name evidence="1" type="ORF">QCA50_019136</name>
</gene>
<dbReference type="PANTHER" id="PTHR31859:SF1">
    <property type="entry name" value="TETRATRICOPEPTIDE REPEAT PROTEIN 39C"/>
    <property type="match status" value="1"/>
</dbReference>
<organism evidence="1 2">
    <name type="scientific">Cerrena zonata</name>
    <dbReference type="NCBI Taxonomy" id="2478898"/>
    <lineage>
        <taxon>Eukaryota</taxon>
        <taxon>Fungi</taxon>
        <taxon>Dikarya</taxon>
        <taxon>Basidiomycota</taxon>
        <taxon>Agaricomycotina</taxon>
        <taxon>Agaricomycetes</taxon>
        <taxon>Polyporales</taxon>
        <taxon>Cerrenaceae</taxon>
        <taxon>Cerrena</taxon>
    </lineage>
</organism>
<dbReference type="Gene3D" id="1.25.40.10">
    <property type="entry name" value="Tetratricopeptide repeat domain"/>
    <property type="match status" value="1"/>
</dbReference>
<dbReference type="GO" id="GO:0005829">
    <property type="term" value="C:cytosol"/>
    <property type="evidence" value="ECO:0007669"/>
    <property type="project" value="TreeGrafter"/>
</dbReference>
<protein>
    <recommendedName>
        <fullName evidence="3">Tetratricopeptide repeat protein 39B</fullName>
    </recommendedName>
</protein>
<proteinExistence type="predicted"/>
<keyword evidence="2" id="KW-1185">Reference proteome</keyword>
<dbReference type="AlphaFoldDB" id="A0AAW0FFY8"/>
<dbReference type="GO" id="GO:0005741">
    <property type="term" value="C:mitochondrial outer membrane"/>
    <property type="evidence" value="ECO:0007669"/>
    <property type="project" value="TreeGrafter"/>
</dbReference>
<dbReference type="GO" id="GO:0005634">
    <property type="term" value="C:nucleus"/>
    <property type="evidence" value="ECO:0007669"/>
    <property type="project" value="TreeGrafter"/>
</dbReference>
<evidence type="ECO:0000313" key="1">
    <source>
        <dbReference type="EMBL" id="KAK7677824.1"/>
    </source>
</evidence>
<dbReference type="Pfam" id="PF10300">
    <property type="entry name" value="Iml2-TPR_39"/>
    <property type="match status" value="1"/>
</dbReference>
<dbReference type="Proteomes" id="UP001385951">
    <property type="component" value="Unassembled WGS sequence"/>
</dbReference>
<evidence type="ECO:0008006" key="3">
    <source>
        <dbReference type="Google" id="ProtNLM"/>
    </source>
</evidence>
<reference evidence="1 2" key="1">
    <citation type="submission" date="2022-09" db="EMBL/GenBank/DDBJ databases">
        <authorList>
            <person name="Palmer J.M."/>
        </authorList>
    </citation>
    <scope>NUCLEOTIDE SEQUENCE [LARGE SCALE GENOMIC DNA]</scope>
    <source>
        <strain evidence="1 2">DSM 7382</strain>
    </source>
</reference>
<sequence length="637" mass="71508">MNGIAPPLIPWVAEPPAPQGRYTQEQALDDLPGVAYALHLFLASHMVESEDYCHKCDPTAERMYFSTGIGLIQCVKSLMSFEDEDLLAALGHLKRGSAIAYQHRKRAASLPTRLVGLVVGSLNTSGVGWIKSMTPVERHAELVYAESLFERAVVGIAYSGDWLAFIKEALNMRTAFNIYRQLGKYLEVVDAEATARGQGPEDKSIDPHFRSGVYMGVGSSNLVLSMMPSRLVTLIELFGYRGDRQYGLDILYKAGGWTKDSHEPSITHEQEGVRRSICDMTLLIFHLVWSSFTYEGVDISMAQKILDYNLKRYPNGVFFLFGEGRLSLCRAQPAHAIECYKKALKAQDQYRNLHHISYWEMAIAYLTLWDLPSSLECWKHMEAEATWSKATYTYGVAACLLQIGGEEECKEAKKYIDKVQGLRQRIAGKSIPLEKFVARKARKCQDQGGRLALPALELGYHFMCIGRAPRSVIVEKMLPVVESTLSSLREHEKNPSKYESKTRGYWEDLVLANFLRGVCLRYVAYPEPDAVIDPEERLNISEEEAVAQAIASFKLVFTHGPKIELDHFLVYFAHFELGRLLACKGDKEEARIHLELVISGKPLEVNASARKGGKYSMENAVHIKANAALDALDHATR</sequence>
<name>A0AAW0FFY8_9APHY</name>
<dbReference type="PANTHER" id="PTHR31859">
    <property type="entry name" value="TETRATRICOPEPTIDE REPEAT PROTEIN 39 FAMILY MEMBER"/>
    <property type="match status" value="1"/>
</dbReference>